<dbReference type="Pfam" id="PF00005">
    <property type="entry name" value="ABC_tran"/>
    <property type="match status" value="1"/>
</dbReference>
<dbReference type="SMART" id="SM00382">
    <property type="entry name" value="AAA"/>
    <property type="match status" value="1"/>
</dbReference>
<sequence length="214" mass="23785">MEIQVNNIVKTIHKKVILDHLSYRFEGGHIYGLTGINGSGKTMLLRALAGLIHLTSGEIIINGKVLHRDMDFAPDTGVIIENMSLLPQFSAFENLKQLSKIKRCATDKDILSALTAVGLQEQIYQPKLKAYSLGMRQKLNIAQAIFENQQLILLDEPTNGLDSDSVDKCIQTLRQLRDQGKLIILASHISDDLMRLADKQLKLSAGHLVDLTSE</sequence>
<accession>A0ABW1R4H4</accession>
<comment type="similarity">
    <text evidence="1">Belongs to the ABC transporter superfamily.</text>
</comment>
<comment type="caution">
    <text evidence="6">The sequence shown here is derived from an EMBL/GenBank/DDBJ whole genome shotgun (WGS) entry which is preliminary data.</text>
</comment>
<dbReference type="RefSeq" id="WP_137641405.1">
    <property type="nucleotide sequence ID" value="NZ_BJDK01000059.1"/>
</dbReference>
<dbReference type="PROSITE" id="PS50893">
    <property type="entry name" value="ABC_TRANSPORTER_2"/>
    <property type="match status" value="1"/>
</dbReference>
<keyword evidence="4 6" id="KW-0067">ATP-binding</keyword>
<dbReference type="InterPro" id="IPR003593">
    <property type="entry name" value="AAA+_ATPase"/>
</dbReference>
<evidence type="ECO:0000256" key="4">
    <source>
        <dbReference type="ARBA" id="ARBA00022840"/>
    </source>
</evidence>
<evidence type="ECO:0000313" key="7">
    <source>
        <dbReference type="Proteomes" id="UP001596253"/>
    </source>
</evidence>
<organism evidence="6 7">
    <name type="scientific">Lactiplantibacillus dongliensis</name>
    <dbReference type="NCBI Taxonomy" id="2559919"/>
    <lineage>
        <taxon>Bacteria</taxon>
        <taxon>Bacillati</taxon>
        <taxon>Bacillota</taxon>
        <taxon>Bacilli</taxon>
        <taxon>Lactobacillales</taxon>
        <taxon>Lactobacillaceae</taxon>
        <taxon>Lactiplantibacillus</taxon>
    </lineage>
</organism>
<dbReference type="InterPro" id="IPR003439">
    <property type="entry name" value="ABC_transporter-like_ATP-bd"/>
</dbReference>
<dbReference type="InterPro" id="IPR017871">
    <property type="entry name" value="ABC_transporter-like_CS"/>
</dbReference>
<proteinExistence type="inferred from homology"/>
<evidence type="ECO:0000256" key="3">
    <source>
        <dbReference type="ARBA" id="ARBA00022741"/>
    </source>
</evidence>
<dbReference type="CDD" id="cd03230">
    <property type="entry name" value="ABC_DR_subfamily_A"/>
    <property type="match status" value="1"/>
</dbReference>
<dbReference type="EMBL" id="JBHSSD010000031">
    <property type="protein sequence ID" value="MFC6164330.1"/>
    <property type="molecule type" value="Genomic_DNA"/>
</dbReference>
<dbReference type="GO" id="GO:0005524">
    <property type="term" value="F:ATP binding"/>
    <property type="evidence" value="ECO:0007669"/>
    <property type="project" value="UniProtKB-KW"/>
</dbReference>
<gene>
    <name evidence="6" type="ORF">ACFP3T_06590</name>
</gene>
<evidence type="ECO:0000256" key="2">
    <source>
        <dbReference type="ARBA" id="ARBA00022448"/>
    </source>
</evidence>
<keyword evidence="2" id="KW-0813">Transport</keyword>
<dbReference type="PANTHER" id="PTHR43335">
    <property type="entry name" value="ABC TRANSPORTER, ATP-BINDING PROTEIN"/>
    <property type="match status" value="1"/>
</dbReference>
<dbReference type="PROSITE" id="PS00211">
    <property type="entry name" value="ABC_TRANSPORTER_1"/>
    <property type="match status" value="1"/>
</dbReference>
<dbReference type="Proteomes" id="UP001596253">
    <property type="component" value="Unassembled WGS sequence"/>
</dbReference>
<dbReference type="Gene3D" id="3.40.50.300">
    <property type="entry name" value="P-loop containing nucleotide triphosphate hydrolases"/>
    <property type="match status" value="1"/>
</dbReference>
<evidence type="ECO:0000256" key="1">
    <source>
        <dbReference type="ARBA" id="ARBA00005417"/>
    </source>
</evidence>
<evidence type="ECO:0000259" key="5">
    <source>
        <dbReference type="PROSITE" id="PS50893"/>
    </source>
</evidence>
<dbReference type="SUPFAM" id="SSF52540">
    <property type="entry name" value="P-loop containing nucleoside triphosphate hydrolases"/>
    <property type="match status" value="1"/>
</dbReference>
<dbReference type="PANTHER" id="PTHR43335:SF4">
    <property type="entry name" value="ABC TRANSPORTER, ATP-BINDING PROTEIN"/>
    <property type="match status" value="1"/>
</dbReference>
<name>A0ABW1R4H4_9LACO</name>
<feature type="domain" description="ABC transporter" evidence="5">
    <location>
        <begin position="3"/>
        <end position="211"/>
    </location>
</feature>
<keyword evidence="7" id="KW-1185">Reference proteome</keyword>
<reference evidence="7" key="1">
    <citation type="journal article" date="2019" name="Int. J. Syst. Evol. Microbiol.">
        <title>The Global Catalogue of Microorganisms (GCM) 10K type strain sequencing project: providing services to taxonomists for standard genome sequencing and annotation.</title>
        <authorList>
            <consortium name="The Broad Institute Genomics Platform"/>
            <consortium name="The Broad Institute Genome Sequencing Center for Infectious Disease"/>
            <person name="Wu L."/>
            <person name="Ma J."/>
        </authorList>
    </citation>
    <scope>NUCLEOTIDE SEQUENCE [LARGE SCALE GENOMIC DNA]</scope>
    <source>
        <strain evidence="7">CCM 8932</strain>
    </source>
</reference>
<evidence type="ECO:0000313" key="6">
    <source>
        <dbReference type="EMBL" id="MFC6164330.1"/>
    </source>
</evidence>
<dbReference type="InterPro" id="IPR027417">
    <property type="entry name" value="P-loop_NTPase"/>
</dbReference>
<protein>
    <submittedName>
        <fullName evidence="6">ATP-binding cassette domain-containing protein</fullName>
    </submittedName>
</protein>
<keyword evidence="3" id="KW-0547">Nucleotide-binding</keyword>